<dbReference type="EMBL" id="LSYS01001627">
    <property type="protein sequence ID" value="OPJ87831.1"/>
    <property type="molecule type" value="Genomic_DNA"/>
</dbReference>
<comment type="similarity">
    <text evidence="2">Belongs to the eukaryotic RPA49/POLR1E RNA polymerase subunit family.</text>
</comment>
<dbReference type="InterPro" id="IPR009668">
    <property type="entry name" value="RNA_pol-assoc_fac_A49-like"/>
</dbReference>
<name>A0A1V4KTT6_PATFA</name>
<evidence type="ECO:0000256" key="2">
    <source>
        <dbReference type="ARBA" id="ARBA00009430"/>
    </source>
</evidence>
<dbReference type="GO" id="GO:0000428">
    <property type="term" value="C:DNA-directed RNA polymerase complex"/>
    <property type="evidence" value="ECO:0007669"/>
    <property type="project" value="UniProtKB-KW"/>
</dbReference>
<dbReference type="GO" id="GO:0005730">
    <property type="term" value="C:nucleolus"/>
    <property type="evidence" value="ECO:0007669"/>
    <property type="project" value="UniProtKB-SubCell"/>
</dbReference>
<evidence type="ECO:0000256" key="5">
    <source>
        <dbReference type="ARBA" id="ARBA00023242"/>
    </source>
</evidence>
<dbReference type="STRING" id="372326.A0A1V4KTT6"/>
<keyword evidence="7" id="KW-1185">Reference proteome</keyword>
<dbReference type="GO" id="GO:0003677">
    <property type="term" value="F:DNA binding"/>
    <property type="evidence" value="ECO:0007669"/>
    <property type="project" value="InterPro"/>
</dbReference>
<evidence type="ECO:0000256" key="1">
    <source>
        <dbReference type="ARBA" id="ARBA00004604"/>
    </source>
</evidence>
<reference evidence="6 7" key="1">
    <citation type="submission" date="2016-02" db="EMBL/GenBank/DDBJ databases">
        <title>Band-tailed pigeon sequencing and assembly.</title>
        <authorList>
            <person name="Soares A.E."/>
            <person name="Novak B.J."/>
            <person name="Rice E.S."/>
            <person name="O'Connell B."/>
            <person name="Chang D."/>
            <person name="Weber S."/>
            <person name="Shapiro B."/>
        </authorList>
    </citation>
    <scope>NUCLEOTIDE SEQUENCE [LARGE SCALE GENOMIC DNA]</scope>
    <source>
        <strain evidence="6">BTP2013</strain>
        <tissue evidence="6">Blood</tissue>
    </source>
</reference>
<keyword evidence="4" id="KW-0804">Transcription</keyword>
<dbReference type="AlphaFoldDB" id="A0A1V4KTT6"/>
<organism evidence="6 7">
    <name type="scientific">Patagioenas fasciata monilis</name>
    <dbReference type="NCBI Taxonomy" id="372326"/>
    <lineage>
        <taxon>Eukaryota</taxon>
        <taxon>Metazoa</taxon>
        <taxon>Chordata</taxon>
        <taxon>Craniata</taxon>
        <taxon>Vertebrata</taxon>
        <taxon>Euteleostomi</taxon>
        <taxon>Archelosauria</taxon>
        <taxon>Archosauria</taxon>
        <taxon>Dinosauria</taxon>
        <taxon>Saurischia</taxon>
        <taxon>Theropoda</taxon>
        <taxon>Coelurosauria</taxon>
        <taxon>Aves</taxon>
        <taxon>Neognathae</taxon>
        <taxon>Neoaves</taxon>
        <taxon>Columbimorphae</taxon>
        <taxon>Columbiformes</taxon>
        <taxon>Columbidae</taxon>
        <taxon>Patagioenas</taxon>
    </lineage>
</organism>
<comment type="caution">
    <text evidence="6">The sequence shown here is derived from an EMBL/GenBank/DDBJ whole genome shotgun (WGS) entry which is preliminary data.</text>
</comment>
<keyword evidence="3" id="KW-0240">DNA-directed RNA polymerase</keyword>
<gene>
    <name evidence="6" type="ORF">AV530_007076</name>
</gene>
<evidence type="ECO:0000256" key="4">
    <source>
        <dbReference type="ARBA" id="ARBA00023163"/>
    </source>
</evidence>
<dbReference type="Pfam" id="PF06870">
    <property type="entry name" value="RNA_pol_I_A49"/>
    <property type="match status" value="1"/>
</dbReference>
<proteinExistence type="inferred from homology"/>
<evidence type="ECO:0000313" key="7">
    <source>
        <dbReference type="Proteomes" id="UP000190648"/>
    </source>
</evidence>
<dbReference type="OrthoDB" id="532500at2759"/>
<evidence type="ECO:0000256" key="3">
    <source>
        <dbReference type="ARBA" id="ARBA00022478"/>
    </source>
</evidence>
<comment type="subcellular location">
    <subcellularLocation>
        <location evidence="1">Nucleus</location>
        <location evidence="1">Nucleolus</location>
    </subcellularLocation>
</comment>
<sequence>MRFTVYRNTNRDHPRKKHQRILVSEGERLSYVGNNFDSVVKKYNSLCRYGLLAKWGKNVEVEVEELLRYHTVFPEVFPKAVSEVPTETVV</sequence>
<accession>A0A1V4KTT6</accession>
<keyword evidence="5" id="KW-0539">Nucleus</keyword>
<protein>
    <submittedName>
        <fullName evidence="6">Uncharacterized protein</fullName>
    </submittedName>
</protein>
<dbReference type="Proteomes" id="UP000190648">
    <property type="component" value="Unassembled WGS sequence"/>
</dbReference>
<dbReference type="GO" id="GO:0006351">
    <property type="term" value="P:DNA-templated transcription"/>
    <property type="evidence" value="ECO:0007669"/>
    <property type="project" value="InterPro"/>
</dbReference>
<evidence type="ECO:0000313" key="6">
    <source>
        <dbReference type="EMBL" id="OPJ87831.1"/>
    </source>
</evidence>